<accession>A0A7X3MUF3</accession>
<evidence type="ECO:0000259" key="2">
    <source>
        <dbReference type="Pfam" id="PF01970"/>
    </source>
</evidence>
<keyword evidence="1" id="KW-0812">Transmembrane</keyword>
<evidence type="ECO:0000313" key="4">
    <source>
        <dbReference type="Proteomes" id="UP000436483"/>
    </source>
</evidence>
<name>A0A7X3MUF3_9HYPH</name>
<proteinExistence type="predicted"/>
<feature type="transmembrane region" description="Helical" evidence="1">
    <location>
        <begin position="197"/>
        <end position="221"/>
    </location>
</feature>
<keyword evidence="1" id="KW-0472">Membrane</keyword>
<comment type="caution">
    <text evidence="3">The sequence shown here is derived from an EMBL/GenBank/DDBJ whole genome shotgun (WGS) entry which is preliminary data.</text>
</comment>
<sequence>MQTLLEAFGLIADPQVVVTVLLASIFGLFVGAIPGLTATMATALLVPMTFFMDPLSSIAAIVACTATAITAGDIPGCLLRIPGTPASAAYTDETFMMTKKGLGAQALGSSLVSSVIGGLFGAVVLMVAAPSLARVALNFSSFEYFWLACIGLSCAALVSASGLVAGLLSLLIGLLIACVGMDVISGSPRFTFGSVQLMGGVSFVPAMIGMFAISELLDSLLNGTARQRFAKPQKITGIFHGILPLISKYRRNVARGSIIGTIIGILPGAGGDIAAWITYTTARRFSKEPQKFGTGHPEGVIEAGAANNAGLSGAWVPALVFGVPGDAVTAIAVGVLFMKGINPGPRLFETQGAMLYAVFMIFLIANIALLPIGWFAIRAASKILSVPRPQLMAVLLLFCIVGSFAINNTVFDIGVMLVFGVLAFALSKAGIPIAPIILGIVLGPLLEQNFLTSMTIADGSVIAFFERPIAGILGVFVLLLWSIPLVSAILQLFRLMFATKPVKLTG</sequence>
<dbReference type="PANTHER" id="PTHR35342:SF5">
    <property type="entry name" value="TRICARBOXYLIC TRANSPORT PROTEIN"/>
    <property type="match status" value="1"/>
</dbReference>
<feature type="transmembrane region" description="Helical" evidence="1">
    <location>
        <begin position="144"/>
        <end position="177"/>
    </location>
</feature>
<evidence type="ECO:0000313" key="3">
    <source>
        <dbReference type="EMBL" id="MXQ13402.1"/>
    </source>
</evidence>
<feature type="transmembrane region" description="Helical" evidence="1">
    <location>
        <begin position="413"/>
        <end position="442"/>
    </location>
</feature>
<dbReference type="EMBL" id="WURB01000015">
    <property type="protein sequence ID" value="MXQ13402.1"/>
    <property type="molecule type" value="Genomic_DNA"/>
</dbReference>
<dbReference type="InterPro" id="IPR002823">
    <property type="entry name" value="DUF112_TM"/>
</dbReference>
<dbReference type="PANTHER" id="PTHR35342">
    <property type="entry name" value="TRICARBOXYLIC TRANSPORT PROTEIN"/>
    <property type="match status" value="1"/>
</dbReference>
<feature type="transmembrane region" description="Helical" evidence="1">
    <location>
        <begin position="469"/>
        <end position="493"/>
    </location>
</feature>
<feature type="transmembrane region" description="Helical" evidence="1">
    <location>
        <begin position="258"/>
        <end position="279"/>
    </location>
</feature>
<feature type="transmembrane region" description="Helical" evidence="1">
    <location>
        <begin position="20"/>
        <end position="46"/>
    </location>
</feature>
<keyword evidence="4" id="KW-1185">Reference proteome</keyword>
<keyword evidence="1" id="KW-1133">Transmembrane helix</keyword>
<dbReference type="AlphaFoldDB" id="A0A7X3MUF3"/>
<dbReference type="Proteomes" id="UP000436483">
    <property type="component" value="Unassembled WGS sequence"/>
</dbReference>
<organism evidence="3 4">
    <name type="scientific">Microvirga makkahensis</name>
    <dbReference type="NCBI Taxonomy" id="1128670"/>
    <lineage>
        <taxon>Bacteria</taxon>
        <taxon>Pseudomonadati</taxon>
        <taxon>Pseudomonadota</taxon>
        <taxon>Alphaproteobacteria</taxon>
        <taxon>Hyphomicrobiales</taxon>
        <taxon>Methylobacteriaceae</taxon>
        <taxon>Microvirga</taxon>
    </lineage>
</organism>
<feature type="transmembrane region" description="Helical" evidence="1">
    <location>
        <begin position="353"/>
        <end position="377"/>
    </location>
</feature>
<feature type="transmembrane region" description="Helical" evidence="1">
    <location>
        <begin position="58"/>
        <end position="82"/>
    </location>
</feature>
<feature type="transmembrane region" description="Helical" evidence="1">
    <location>
        <begin position="318"/>
        <end position="341"/>
    </location>
</feature>
<feature type="domain" description="DUF112" evidence="2">
    <location>
        <begin position="19"/>
        <end position="438"/>
    </location>
</feature>
<gene>
    <name evidence="3" type="ORF">GR328_18415</name>
</gene>
<protein>
    <submittedName>
        <fullName evidence="3">C4-dicarboxylate ABC transporter permease</fullName>
    </submittedName>
</protein>
<evidence type="ECO:0000256" key="1">
    <source>
        <dbReference type="SAM" id="Phobius"/>
    </source>
</evidence>
<feature type="transmembrane region" description="Helical" evidence="1">
    <location>
        <begin position="102"/>
        <end position="132"/>
    </location>
</feature>
<reference evidence="3 4" key="1">
    <citation type="submission" date="2019-12" db="EMBL/GenBank/DDBJ databases">
        <authorList>
            <person name="Yuan C.-G."/>
        </authorList>
    </citation>
    <scope>NUCLEOTIDE SEQUENCE [LARGE SCALE GENOMIC DNA]</scope>
    <source>
        <strain evidence="3 4">KCTC 23863</strain>
    </source>
</reference>
<dbReference type="Pfam" id="PF01970">
    <property type="entry name" value="TctA"/>
    <property type="match status" value="1"/>
</dbReference>
<dbReference type="OrthoDB" id="9806425at2"/>
<reference evidence="3 4" key="2">
    <citation type="submission" date="2020-01" db="EMBL/GenBank/DDBJ databases">
        <title>Microvirga sp. nov., an arsenate reduction bacterium isolated from Tibet hotspring sediments.</title>
        <authorList>
            <person name="Xian W.-D."/>
            <person name="Li W.-J."/>
        </authorList>
    </citation>
    <scope>NUCLEOTIDE SEQUENCE [LARGE SCALE GENOMIC DNA]</scope>
    <source>
        <strain evidence="3 4">KCTC 23863</strain>
    </source>
</reference>
<feature type="transmembrane region" description="Helical" evidence="1">
    <location>
        <begin position="389"/>
        <end position="406"/>
    </location>
</feature>
<dbReference type="RefSeq" id="WP_160886323.1">
    <property type="nucleotide sequence ID" value="NZ_WURB01000015.1"/>
</dbReference>